<gene>
    <name evidence="3" type="ORF">L207DRAFT_633063</name>
</gene>
<feature type="region of interest" description="Disordered" evidence="1">
    <location>
        <begin position="1"/>
        <end position="24"/>
    </location>
</feature>
<keyword evidence="4" id="KW-1185">Reference proteome</keyword>
<dbReference type="Proteomes" id="UP000235786">
    <property type="component" value="Unassembled WGS sequence"/>
</dbReference>
<evidence type="ECO:0000256" key="2">
    <source>
        <dbReference type="SAM" id="Phobius"/>
    </source>
</evidence>
<feature type="compositionally biased region" description="Polar residues" evidence="1">
    <location>
        <begin position="283"/>
        <end position="304"/>
    </location>
</feature>
<dbReference type="EMBL" id="KZ613944">
    <property type="protein sequence ID" value="PMD41736.1"/>
    <property type="molecule type" value="Genomic_DNA"/>
</dbReference>
<evidence type="ECO:0000313" key="3">
    <source>
        <dbReference type="EMBL" id="PMD41736.1"/>
    </source>
</evidence>
<feature type="region of interest" description="Disordered" evidence="1">
    <location>
        <begin position="274"/>
        <end position="309"/>
    </location>
</feature>
<dbReference type="OrthoDB" id="4733511at2759"/>
<name>A0A2J6RT82_HYAVF</name>
<evidence type="ECO:0000313" key="4">
    <source>
        <dbReference type="Proteomes" id="UP000235786"/>
    </source>
</evidence>
<keyword evidence="2" id="KW-0472">Membrane</keyword>
<feature type="transmembrane region" description="Helical" evidence="2">
    <location>
        <begin position="428"/>
        <end position="450"/>
    </location>
</feature>
<proteinExistence type="predicted"/>
<reference evidence="3 4" key="1">
    <citation type="submission" date="2016-04" db="EMBL/GenBank/DDBJ databases">
        <title>A degradative enzymes factory behind the ericoid mycorrhizal symbiosis.</title>
        <authorList>
            <consortium name="DOE Joint Genome Institute"/>
            <person name="Martino E."/>
            <person name="Morin E."/>
            <person name="Grelet G."/>
            <person name="Kuo A."/>
            <person name="Kohler A."/>
            <person name="Daghino S."/>
            <person name="Barry K."/>
            <person name="Choi C."/>
            <person name="Cichocki N."/>
            <person name="Clum A."/>
            <person name="Copeland A."/>
            <person name="Hainaut M."/>
            <person name="Haridas S."/>
            <person name="Labutti K."/>
            <person name="Lindquist E."/>
            <person name="Lipzen A."/>
            <person name="Khouja H.-R."/>
            <person name="Murat C."/>
            <person name="Ohm R."/>
            <person name="Olson A."/>
            <person name="Spatafora J."/>
            <person name="Veneault-Fourrey C."/>
            <person name="Henrissat B."/>
            <person name="Grigoriev I."/>
            <person name="Martin F."/>
            <person name="Perotto S."/>
        </authorList>
    </citation>
    <scope>NUCLEOTIDE SEQUENCE [LARGE SCALE GENOMIC DNA]</scope>
    <source>
        <strain evidence="3 4">F</strain>
    </source>
</reference>
<feature type="transmembrane region" description="Helical" evidence="2">
    <location>
        <begin position="354"/>
        <end position="374"/>
    </location>
</feature>
<accession>A0A2J6RT82</accession>
<keyword evidence="2" id="KW-1133">Transmembrane helix</keyword>
<protein>
    <submittedName>
        <fullName evidence="3">Uncharacterized protein</fullName>
    </submittedName>
</protein>
<feature type="transmembrane region" description="Helical" evidence="2">
    <location>
        <begin position="456"/>
        <end position="474"/>
    </location>
</feature>
<keyword evidence="2" id="KW-0812">Transmembrane</keyword>
<dbReference type="AlphaFoldDB" id="A0A2J6RT82"/>
<sequence length="492" mass="55130">MLDTNTLCSDKDDSVPDRANSTASNPSEIQFLEDYYFDEDLESIEDLGGVWRRHEVVTQWDEWCNLKYPGTKENYWKEIASAAGEDVDIRLLIKGHPVPGYAIMLFLEACYAVDKVLCGMDMEAFAKVKEWHVPQEMKAYKYLLSDEMKKWWAARLAELESEIKSPFSSRVSLSWRIADLSRCVATLEVVMDLKQGIGTNIWTAMGETNGSIPPGGLHEAIYGRVSNLTTSVEILRKSLERIEQRDSESNPFAGHKSVELGGLRKRIPRAISPPINEHGIEADQTSTVNEGSATPTSGVTSPTRIDSPPGAKLPTTGLYYLQSIFRLAMSHFQISMKQYKDNGLLAWFVHKETAIFVSISFVIMSSFFMAWSFFLAKQQPKTSYEQSLISDPIFLGNLSQSILSNLSIYLIIATTIHNPPEGVRYRSWFWVWLFVSSLSSVLGLCLYSSMPLASIVFLWTAAFAQVAIPVLLVLKTGSSEAGSKDDVERYGD</sequence>
<evidence type="ECO:0000256" key="1">
    <source>
        <dbReference type="SAM" id="MobiDB-lite"/>
    </source>
</evidence>
<organism evidence="3 4">
    <name type="scientific">Hyaloscypha variabilis (strain UAMH 11265 / GT02V1 / F)</name>
    <name type="common">Meliniomyces variabilis</name>
    <dbReference type="NCBI Taxonomy" id="1149755"/>
    <lineage>
        <taxon>Eukaryota</taxon>
        <taxon>Fungi</taxon>
        <taxon>Dikarya</taxon>
        <taxon>Ascomycota</taxon>
        <taxon>Pezizomycotina</taxon>
        <taxon>Leotiomycetes</taxon>
        <taxon>Helotiales</taxon>
        <taxon>Hyaloscyphaceae</taxon>
        <taxon>Hyaloscypha</taxon>
        <taxon>Hyaloscypha variabilis</taxon>
    </lineage>
</organism>